<reference evidence="7 8" key="1">
    <citation type="submission" date="2020-07" db="EMBL/GenBank/DDBJ databases">
        <title>Sequencing the genomes of 1000 actinobacteria strains.</title>
        <authorList>
            <person name="Klenk H.-P."/>
        </authorList>
    </citation>
    <scope>NUCLEOTIDE SEQUENCE [LARGE SCALE GENOMIC DNA]</scope>
    <source>
        <strain evidence="7 8">DSM 17380</strain>
    </source>
</reference>
<dbReference type="Pfam" id="PF00440">
    <property type="entry name" value="TetR_N"/>
    <property type="match status" value="1"/>
</dbReference>
<evidence type="ECO:0000256" key="1">
    <source>
        <dbReference type="ARBA" id="ARBA00022491"/>
    </source>
</evidence>
<dbReference type="InterPro" id="IPR039538">
    <property type="entry name" value="BetI_C"/>
</dbReference>
<organism evidence="7 8">
    <name type="scientific">Leucobacter aridicollis</name>
    <dbReference type="NCBI Taxonomy" id="283878"/>
    <lineage>
        <taxon>Bacteria</taxon>
        <taxon>Bacillati</taxon>
        <taxon>Actinomycetota</taxon>
        <taxon>Actinomycetes</taxon>
        <taxon>Micrococcales</taxon>
        <taxon>Microbacteriaceae</taxon>
        <taxon>Leucobacter</taxon>
    </lineage>
</organism>
<evidence type="ECO:0000256" key="3">
    <source>
        <dbReference type="ARBA" id="ARBA00023125"/>
    </source>
</evidence>
<accession>A0A852R5U0</accession>
<dbReference type="Pfam" id="PF13977">
    <property type="entry name" value="TetR_C_6"/>
    <property type="match status" value="1"/>
</dbReference>
<dbReference type="SUPFAM" id="SSF48498">
    <property type="entry name" value="Tetracyclin repressor-like, C-terminal domain"/>
    <property type="match status" value="1"/>
</dbReference>
<protein>
    <submittedName>
        <fullName evidence="7">DNA-binding transcriptional regulator YbjK</fullName>
    </submittedName>
</protein>
<keyword evidence="4" id="KW-0804">Transcription</keyword>
<dbReference type="InterPro" id="IPR001647">
    <property type="entry name" value="HTH_TetR"/>
</dbReference>
<dbReference type="AlphaFoldDB" id="A0A852R5U0"/>
<dbReference type="Gene3D" id="1.10.357.10">
    <property type="entry name" value="Tetracycline Repressor, domain 2"/>
    <property type="match status" value="1"/>
</dbReference>
<dbReference type="Proteomes" id="UP000586095">
    <property type="component" value="Unassembled WGS sequence"/>
</dbReference>
<dbReference type="InterPro" id="IPR036271">
    <property type="entry name" value="Tet_transcr_reg_TetR-rel_C_sf"/>
</dbReference>
<evidence type="ECO:0000256" key="4">
    <source>
        <dbReference type="ARBA" id="ARBA00023163"/>
    </source>
</evidence>
<dbReference type="InterPro" id="IPR009057">
    <property type="entry name" value="Homeodomain-like_sf"/>
</dbReference>
<evidence type="ECO:0000259" key="6">
    <source>
        <dbReference type="PROSITE" id="PS50977"/>
    </source>
</evidence>
<keyword evidence="3 5" id="KW-0238">DNA-binding</keyword>
<evidence type="ECO:0000313" key="8">
    <source>
        <dbReference type="Proteomes" id="UP000586095"/>
    </source>
</evidence>
<dbReference type="PROSITE" id="PS50977">
    <property type="entry name" value="HTH_TETR_2"/>
    <property type="match status" value="1"/>
</dbReference>
<keyword evidence="1" id="KW-0678">Repressor</keyword>
<feature type="DNA-binding region" description="H-T-H motif" evidence="5">
    <location>
        <begin position="31"/>
        <end position="50"/>
    </location>
</feature>
<feature type="domain" description="HTH tetR-type" evidence="6">
    <location>
        <begin position="8"/>
        <end position="68"/>
    </location>
</feature>
<keyword evidence="8" id="KW-1185">Reference proteome</keyword>
<dbReference type="RefSeq" id="WP_185986229.1">
    <property type="nucleotide sequence ID" value="NZ_BAAALZ010000002.1"/>
</dbReference>
<proteinExistence type="predicted"/>
<dbReference type="EMBL" id="JACCBD010000001">
    <property type="protein sequence ID" value="NYD25829.1"/>
    <property type="molecule type" value="Genomic_DNA"/>
</dbReference>
<name>A0A852R5U0_9MICO</name>
<evidence type="ECO:0000313" key="7">
    <source>
        <dbReference type="EMBL" id="NYD25829.1"/>
    </source>
</evidence>
<dbReference type="SUPFAM" id="SSF46689">
    <property type="entry name" value="Homeodomain-like"/>
    <property type="match status" value="1"/>
</dbReference>
<keyword evidence="2" id="KW-0805">Transcription regulation</keyword>
<comment type="caution">
    <text evidence="7">The sequence shown here is derived from an EMBL/GenBank/DDBJ whole genome shotgun (WGS) entry which is preliminary data.</text>
</comment>
<evidence type="ECO:0000256" key="5">
    <source>
        <dbReference type="PROSITE-ProRule" id="PRU00335"/>
    </source>
</evidence>
<evidence type="ECO:0000256" key="2">
    <source>
        <dbReference type="ARBA" id="ARBA00023015"/>
    </source>
</evidence>
<dbReference type="GO" id="GO:0003677">
    <property type="term" value="F:DNA binding"/>
    <property type="evidence" value="ECO:0007669"/>
    <property type="project" value="UniProtKB-UniRule"/>
</dbReference>
<gene>
    <name evidence="7" type="ORF">BJ960_000632</name>
</gene>
<sequence>MARQLDHEARDRAVVEAAWRVIAREGMTALTVRSVAKEADLAPSSLRYSFPTQSSVRERAISAVLERLQERVEALPRDSEWGKNALLELMPVDGEKHTEAIVWLALEMAAVADSDLQPVRARANAYIRSVCQDVAEWLGASSVDLVDQLHAFVDGLTLHVVVREECTPDWAERALLVYLAEVRERIASTAG</sequence>